<dbReference type="InterPro" id="IPR032466">
    <property type="entry name" value="Metal_Hydrolase"/>
</dbReference>
<gene>
    <name evidence="2" type="ORF">H1B27_29115</name>
</gene>
<feature type="domain" description="Amidohydrolase 3" evidence="1">
    <location>
        <begin position="68"/>
        <end position="555"/>
    </location>
</feature>
<name>A0ABS0PAL5_9BRAD</name>
<protein>
    <submittedName>
        <fullName evidence="2">Amidohydrolase</fullName>
    </submittedName>
</protein>
<dbReference type="Gene3D" id="2.30.40.10">
    <property type="entry name" value="Urease, subunit C, domain 1"/>
    <property type="match status" value="1"/>
</dbReference>
<dbReference type="Gene3D" id="3.20.20.140">
    <property type="entry name" value="Metal-dependent hydrolases"/>
    <property type="match status" value="1"/>
</dbReference>
<dbReference type="InterPro" id="IPR011059">
    <property type="entry name" value="Metal-dep_hydrolase_composite"/>
</dbReference>
<organism evidence="2 3">
    <name type="scientific">Bradyrhizobium diversitatis</name>
    <dbReference type="NCBI Taxonomy" id="2755406"/>
    <lineage>
        <taxon>Bacteria</taxon>
        <taxon>Pseudomonadati</taxon>
        <taxon>Pseudomonadota</taxon>
        <taxon>Alphaproteobacteria</taxon>
        <taxon>Hyphomicrobiales</taxon>
        <taxon>Nitrobacteraceae</taxon>
        <taxon>Bradyrhizobium</taxon>
    </lineage>
</organism>
<dbReference type="Gene3D" id="3.10.310.70">
    <property type="match status" value="1"/>
</dbReference>
<comment type="caution">
    <text evidence="2">The sequence shown here is derived from an EMBL/GenBank/DDBJ whole genome shotgun (WGS) entry which is preliminary data.</text>
</comment>
<sequence>MDSRGHGARGANRSESIGAPDTIYTNGKFLKVDPLFGVASAVAVRDGRFVAVGKIDEISALAGPNTAIIDLGGRTVLPGLIDTHAHVEQAGLIKYTVQLNDVTTVEQALARIGEHAGRLPKGKWVRGAQWHPVSQLAEKRFLTREELDRAAPHNPVCLPIGHFTLVNSEAFALAKITKDTPDPDGGIIHRDKSTGEPNGTLEEAAEDLVHALLPEWSDEDRDEQMKFAMRYFNQFGLTSAISAAVDPATFRAHQRVRQAGQASLRISAMYAPTGGLNPSMTIEEWELFFSRIGAASDFGDDWLSYSGVKLQIDGGMTLRTAAMRDGYPDDREYKGTIVIEPSRFNALVAAANRYGWRVGVHAVGDAAIDRVLDAYELADAERSIKGRRFIVIHGSLMRPDQMQRAKKLDVRVDAQTSFLWDKAAVVAKFLGKDTADRAFPMRTMIDIMGLKLIGQGTDYPINLLNPFVNMYVMVTRRDKNGDVYGEGERISRKEAIQLYTSAASRYSFSEDKVGSIEPGKYADMVVLSDDIMTIPEEGIKDITAVRTIVGGRTVYDGEAIS</sequence>
<accession>A0ABS0PAL5</accession>
<evidence type="ECO:0000313" key="2">
    <source>
        <dbReference type="EMBL" id="MBH5390314.1"/>
    </source>
</evidence>
<dbReference type="InterPro" id="IPR033932">
    <property type="entry name" value="YtcJ-like"/>
</dbReference>
<dbReference type="SUPFAM" id="SSF51556">
    <property type="entry name" value="Metallo-dependent hydrolases"/>
    <property type="match status" value="1"/>
</dbReference>
<dbReference type="PANTHER" id="PTHR22642">
    <property type="entry name" value="IMIDAZOLONEPROPIONASE"/>
    <property type="match status" value="1"/>
</dbReference>
<reference evidence="2 3" key="1">
    <citation type="submission" date="2020-07" db="EMBL/GenBank/DDBJ databases">
        <title>Bradyrhizobium diversity isolated from nodules of indigenous legumes of Western Australia.</title>
        <authorList>
            <person name="Klepa M.S."/>
        </authorList>
    </citation>
    <scope>NUCLEOTIDE SEQUENCE [LARGE SCALE GENOMIC DNA]</scope>
    <source>
        <strain evidence="2 3">CNPSo 4019</strain>
    </source>
</reference>
<dbReference type="CDD" id="cd01300">
    <property type="entry name" value="YtcJ_like"/>
    <property type="match status" value="1"/>
</dbReference>
<keyword evidence="3" id="KW-1185">Reference proteome</keyword>
<proteinExistence type="predicted"/>
<evidence type="ECO:0000259" key="1">
    <source>
        <dbReference type="Pfam" id="PF07969"/>
    </source>
</evidence>
<dbReference type="PANTHER" id="PTHR22642:SF2">
    <property type="entry name" value="PROTEIN LONG AFTER FAR-RED 3"/>
    <property type="match status" value="1"/>
</dbReference>
<dbReference type="Proteomes" id="UP001194539">
    <property type="component" value="Unassembled WGS sequence"/>
</dbReference>
<dbReference type="SUPFAM" id="SSF51338">
    <property type="entry name" value="Composite domain of metallo-dependent hydrolases"/>
    <property type="match status" value="1"/>
</dbReference>
<evidence type="ECO:0000313" key="3">
    <source>
        <dbReference type="Proteomes" id="UP001194539"/>
    </source>
</evidence>
<dbReference type="EMBL" id="JACEGD010000030">
    <property type="protein sequence ID" value="MBH5390314.1"/>
    <property type="molecule type" value="Genomic_DNA"/>
</dbReference>
<dbReference type="InterPro" id="IPR013108">
    <property type="entry name" value="Amidohydro_3"/>
</dbReference>
<dbReference type="Pfam" id="PF07969">
    <property type="entry name" value="Amidohydro_3"/>
    <property type="match status" value="1"/>
</dbReference>